<accession>A0ABD3KYQ4</accession>
<reference evidence="1 2" key="1">
    <citation type="submission" date="2024-11" db="EMBL/GenBank/DDBJ databases">
        <title>Chromosome-level genome assembly of Eucalyptus globulus Labill. provides insights into its genome evolution.</title>
        <authorList>
            <person name="Li X."/>
        </authorList>
    </citation>
    <scope>NUCLEOTIDE SEQUENCE [LARGE SCALE GENOMIC DNA]</scope>
    <source>
        <strain evidence="1">CL2024</strain>
        <tissue evidence="1">Fresh tender leaves</tissue>
    </source>
</reference>
<organism evidence="1 2">
    <name type="scientific">Eucalyptus globulus</name>
    <name type="common">Tasmanian blue gum</name>
    <dbReference type="NCBI Taxonomy" id="34317"/>
    <lineage>
        <taxon>Eukaryota</taxon>
        <taxon>Viridiplantae</taxon>
        <taxon>Streptophyta</taxon>
        <taxon>Embryophyta</taxon>
        <taxon>Tracheophyta</taxon>
        <taxon>Spermatophyta</taxon>
        <taxon>Magnoliopsida</taxon>
        <taxon>eudicotyledons</taxon>
        <taxon>Gunneridae</taxon>
        <taxon>Pentapetalae</taxon>
        <taxon>rosids</taxon>
        <taxon>malvids</taxon>
        <taxon>Myrtales</taxon>
        <taxon>Myrtaceae</taxon>
        <taxon>Myrtoideae</taxon>
        <taxon>Eucalypteae</taxon>
        <taxon>Eucalyptus</taxon>
    </lineage>
</organism>
<evidence type="ECO:0000313" key="1">
    <source>
        <dbReference type="EMBL" id="KAL3742731.1"/>
    </source>
</evidence>
<name>A0ABD3KYQ4_EUCGL</name>
<dbReference type="AlphaFoldDB" id="A0ABD3KYQ4"/>
<gene>
    <name evidence="1" type="ORF">ACJRO7_018100</name>
</gene>
<keyword evidence="2" id="KW-1185">Reference proteome</keyword>
<comment type="caution">
    <text evidence="1">The sequence shown here is derived from an EMBL/GenBank/DDBJ whole genome shotgun (WGS) entry which is preliminary data.</text>
</comment>
<evidence type="ECO:0000313" key="2">
    <source>
        <dbReference type="Proteomes" id="UP001634007"/>
    </source>
</evidence>
<protein>
    <submittedName>
        <fullName evidence="1">Uncharacterized protein</fullName>
    </submittedName>
</protein>
<sequence length="100" mass="11104">MEENQKARLGETLKSLEARVDIWRRSDWARGRGGMRDRRLEEVAGAATDEGRLGWWCGCCWEGGGGGGDIEFGRFGIGRRGEPGGEMRDLVLKHCCYLGS</sequence>
<dbReference type="EMBL" id="JBJKBG010000004">
    <property type="protein sequence ID" value="KAL3742731.1"/>
    <property type="molecule type" value="Genomic_DNA"/>
</dbReference>
<proteinExistence type="predicted"/>
<dbReference type="Proteomes" id="UP001634007">
    <property type="component" value="Unassembled WGS sequence"/>
</dbReference>